<name>A0A2P2NRP1_RHIMU</name>
<accession>A0A2P2NRP1</accession>
<protein>
    <submittedName>
        <fullName evidence="1">Uncharacterized protein</fullName>
    </submittedName>
</protein>
<dbReference type="AlphaFoldDB" id="A0A2P2NRP1"/>
<reference evidence="1" key="1">
    <citation type="submission" date="2018-02" db="EMBL/GenBank/DDBJ databases">
        <title>Rhizophora mucronata_Transcriptome.</title>
        <authorList>
            <person name="Meera S.P."/>
            <person name="Sreeshan A."/>
            <person name="Augustine A."/>
        </authorList>
    </citation>
    <scope>NUCLEOTIDE SEQUENCE</scope>
    <source>
        <tissue evidence="1">Leaf</tissue>
    </source>
</reference>
<organism evidence="1">
    <name type="scientific">Rhizophora mucronata</name>
    <name type="common">Asiatic mangrove</name>
    <dbReference type="NCBI Taxonomy" id="61149"/>
    <lineage>
        <taxon>Eukaryota</taxon>
        <taxon>Viridiplantae</taxon>
        <taxon>Streptophyta</taxon>
        <taxon>Embryophyta</taxon>
        <taxon>Tracheophyta</taxon>
        <taxon>Spermatophyta</taxon>
        <taxon>Magnoliopsida</taxon>
        <taxon>eudicotyledons</taxon>
        <taxon>Gunneridae</taxon>
        <taxon>Pentapetalae</taxon>
        <taxon>rosids</taxon>
        <taxon>fabids</taxon>
        <taxon>Malpighiales</taxon>
        <taxon>Rhizophoraceae</taxon>
        <taxon>Rhizophora</taxon>
    </lineage>
</organism>
<sequence>MSQSSSVMFLKEAGSGKRVTLYTMPQSVLLPSVDLTAWLTGEEIEGI</sequence>
<dbReference type="EMBL" id="GGEC01064620">
    <property type="protein sequence ID" value="MBX45104.1"/>
    <property type="molecule type" value="Transcribed_RNA"/>
</dbReference>
<evidence type="ECO:0000313" key="1">
    <source>
        <dbReference type="EMBL" id="MBX45104.1"/>
    </source>
</evidence>
<proteinExistence type="predicted"/>